<dbReference type="Gene3D" id="3.30.70.270">
    <property type="match status" value="1"/>
</dbReference>
<comment type="caution">
    <text evidence="3">The sequence shown here is derived from an EMBL/GenBank/DDBJ whole genome shotgun (WGS) entry which is preliminary data.</text>
</comment>
<evidence type="ECO:0000313" key="3">
    <source>
        <dbReference type="EMBL" id="PIK34329.1"/>
    </source>
</evidence>
<dbReference type="CDD" id="cd01647">
    <property type="entry name" value="RT_LTR"/>
    <property type="match status" value="1"/>
</dbReference>
<protein>
    <submittedName>
        <fullName evidence="3">Putative transposon Ty3-I Gag-Pol polyprotein</fullName>
    </submittedName>
</protein>
<dbReference type="SUPFAM" id="SSF56672">
    <property type="entry name" value="DNA/RNA polymerases"/>
    <property type="match status" value="1"/>
</dbReference>
<evidence type="ECO:0000259" key="2">
    <source>
        <dbReference type="PROSITE" id="PS50878"/>
    </source>
</evidence>
<dbReference type="InterPro" id="IPR043502">
    <property type="entry name" value="DNA/RNA_pol_sf"/>
</dbReference>
<dbReference type="EMBL" id="MRZV01002211">
    <property type="protein sequence ID" value="PIK34329.1"/>
    <property type="molecule type" value="Genomic_DNA"/>
</dbReference>
<dbReference type="OrthoDB" id="656055at2759"/>
<dbReference type="PROSITE" id="PS50878">
    <property type="entry name" value="RT_POL"/>
    <property type="match status" value="1"/>
</dbReference>
<dbReference type="Pfam" id="PF17919">
    <property type="entry name" value="RT_RNaseH_2"/>
    <property type="match status" value="1"/>
</dbReference>
<dbReference type="Gene3D" id="3.10.10.10">
    <property type="entry name" value="HIV Type 1 Reverse Transcriptase, subunit A, domain 1"/>
    <property type="match status" value="1"/>
</dbReference>
<sequence length="571" mass="64691">MKLQENTPIRQPYRRIPPNQLEEVKDLLQDMLDKKIIKKSSSPYASPIVLVRKKFGGIRLCIDYRKINEITLKDSFPLPRIEETLEVLGGAKFFSSLDLAHGYFQVAMKEEDIPKTAFRVPWGLYEFNRMPQGLCNSPSTFQRLMELIFGDLNMSQLVLYLDDILVYSTTFDQHLDRLGNVFKRLIHHGLKLKGEKCHLFQAEVHHLGHIVNASGVSVDPGKERIKRGSFEWSPGADEAFTTLKELLTSPPILAYPRFGEDFVVEVDASLRGLGACLSQVGTDGQLHPVAYASRGLRGAEKNYSDFSSFKIELLALKWAVADKFREYLIGSKCTVLTDNNPLAYIQTAKLGATEQRWVSQLAPFDLTIKYRPGKQNRCADALSRCPDNEVNISGLAVKAEISIGSSVPSEMRLIVPCGAVEVNSPYVFPSYSHEDLRQMQQADQSLKEVWKCWQSDWQAQDGTGLFSPEVRGWLKEKDKITEIQGVLYRQIMNAGKQSNQLLVPKVLKSTLIEWRMISGGTKVLEGQLEFSRHVAIGRDFTKMYRSILRSVLLAWQQRPLHRKCGLHVDIS</sequence>
<name>A0A2G8JF48_STIJA</name>
<dbReference type="Proteomes" id="UP000230750">
    <property type="component" value="Unassembled WGS sequence"/>
</dbReference>
<evidence type="ECO:0000256" key="1">
    <source>
        <dbReference type="ARBA" id="ARBA00023268"/>
    </source>
</evidence>
<keyword evidence="1" id="KW-0511">Multifunctional enzyme</keyword>
<dbReference type="PANTHER" id="PTHR37984">
    <property type="entry name" value="PROTEIN CBG26694"/>
    <property type="match status" value="1"/>
</dbReference>
<dbReference type="FunFam" id="3.10.10.10:FF:000004">
    <property type="entry name" value="Uncharacterized protein"/>
    <property type="match status" value="1"/>
</dbReference>
<dbReference type="AlphaFoldDB" id="A0A2G8JF48"/>
<accession>A0A2G8JF48</accession>
<dbReference type="InterPro" id="IPR041577">
    <property type="entry name" value="RT_RNaseH_2"/>
</dbReference>
<dbReference type="CDD" id="cd09274">
    <property type="entry name" value="RNase_HI_RT_Ty3"/>
    <property type="match status" value="1"/>
</dbReference>
<dbReference type="Gene3D" id="3.10.20.370">
    <property type="match status" value="1"/>
</dbReference>
<keyword evidence="4" id="KW-1185">Reference proteome</keyword>
<reference evidence="3 4" key="1">
    <citation type="journal article" date="2017" name="PLoS Biol.">
        <title>The sea cucumber genome provides insights into morphological evolution and visceral regeneration.</title>
        <authorList>
            <person name="Zhang X."/>
            <person name="Sun L."/>
            <person name="Yuan J."/>
            <person name="Sun Y."/>
            <person name="Gao Y."/>
            <person name="Zhang L."/>
            <person name="Li S."/>
            <person name="Dai H."/>
            <person name="Hamel J.F."/>
            <person name="Liu C."/>
            <person name="Yu Y."/>
            <person name="Liu S."/>
            <person name="Lin W."/>
            <person name="Guo K."/>
            <person name="Jin S."/>
            <person name="Xu P."/>
            <person name="Storey K.B."/>
            <person name="Huan P."/>
            <person name="Zhang T."/>
            <person name="Zhou Y."/>
            <person name="Zhang J."/>
            <person name="Lin C."/>
            <person name="Li X."/>
            <person name="Xing L."/>
            <person name="Huo D."/>
            <person name="Sun M."/>
            <person name="Wang L."/>
            <person name="Mercier A."/>
            <person name="Li F."/>
            <person name="Yang H."/>
            <person name="Xiang J."/>
        </authorList>
    </citation>
    <scope>NUCLEOTIDE SEQUENCE [LARGE SCALE GENOMIC DNA]</scope>
    <source>
        <strain evidence="3">Shaxun</strain>
        <tissue evidence="3">Muscle</tissue>
    </source>
</reference>
<dbReference type="InterPro" id="IPR050951">
    <property type="entry name" value="Retrovirus_Pol_polyprotein"/>
</dbReference>
<dbReference type="PANTHER" id="PTHR37984:SF5">
    <property type="entry name" value="PROTEIN NYNRIN-LIKE"/>
    <property type="match status" value="1"/>
</dbReference>
<gene>
    <name evidence="3" type="ORF">BSL78_28844</name>
</gene>
<proteinExistence type="predicted"/>
<dbReference type="InterPro" id="IPR043128">
    <property type="entry name" value="Rev_trsase/Diguanyl_cyclase"/>
</dbReference>
<organism evidence="3 4">
    <name type="scientific">Stichopus japonicus</name>
    <name type="common">Sea cucumber</name>
    <dbReference type="NCBI Taxonomy" id="307972"/>
    <lineage>
        <taxon>Eukaryota</taxon>
        <taxon>Metazoa</taxon>
        <taxon>Echinodermata</taxon>
        <taxon>Eleutherozoa</taxon>
        <taxon>Echinozoa</taxon>
        <taxon>Holothuroidea</taxon>
        <taxon>Aspidochirotacea</taxon>
        <taxon>Aspidochirotida</taxon>
        <taxon>Stichopodidae</taxon>
        <taxon>Apostichopus</taxon>
    </lineage>
</organism>
<evidence type="ECO:0000313" key="4">
    <source>
        <dbReference type="Proteomes" id="UP000230750"/>
    </source>
</evidence>
<dbReference type="FunFam" id="3.10.20.370:FF:000001">
    <property type="entry name" value="Retrovirus-related Pol polyprotein from transposon 17.6-like protein"/>
    <property type="match status" value="1"/>
</dbReference>
<dbReference type="Pfam" id="PF00078">
    <property type="entry name" value="RVT_1"/>
    <property type="match status" value="1"/>
</dbReference>
<feature type="domain" description="Reverse transcriptase" evidence="2">
    <location>
        <begin position="32"/>
        <end position="211"/>
    </location>
</feature>
<dbReference type="InterPro" id="IPR000477">
    <property type="entry name" value="RT_dom"/>
</dbReference>
<dbReference type="GO" id="GO:0003824">
    <property type="term" value="F:catalytic activity"/>
    <property type="evidence" value="ECO:0007669"/>
    <property type="project" value="UniProtKB-KW"/>
</dbReference>